<name>A0AC60Q5G0_IXOPE</name>
<evidence type="ECO:0000313" key="2">
    <source>
        <dbReference type="Proteomes" id="UP000805193"/>
    </source>
</evidence>
<organism evidence="1 2">
    <name type="scientific">Ixodes persulcatus</name>
    <name type="common">Taiga tick</name>
    <dbReference type="NCBI Taxonomy" id="34615"/>
    <lineage>
        <taxon>Eukaryota</taxon>
        <taxon>Metazoa</taxon>
        <taxon>Ecdysozoa</taxon>
        <taxon>Arthropoda</taxon>
        <taxon>Chelicerata</taxon>
        <taxon>Arachnida</taxon>
        <taxon>Acari</taxon>
        <taxon>Parasitiformes</taxon>
        <taxon>Ixodida</taxon>
        <taxon>Ixodoidea</taxon>
        <taxon>Ixodidae</taxon>
        <taxon>Ixodinae</taxon>
        <taxon>Ixodes</taxon>
    </lineage>
</organism>
<accession>A0AC60Q5G0</accession>
<evidence type="ECO:0000313" key="1">
    <source>
        <dbReference type="EMBL" id="KAG0429041.1"/>
    </source>
</evidence>
<dbReference type="Proteomes" id="UP000805193">
    <property type="component" value="Unassembled WGS sequence"/>
</dbReference>
<sequence>RSLIAPRSADDSRHGRNPERRGGSRPEFAERAETDYATVADSGCCDESTPRARTTLTSWRRRWKSLSAGAREACGSMEDAIDVRTECAPVDPMEDAVYTLFTNKSECARTRSAKNKTAAESIVACVETAPAAPCDRASTCLTAAPVCFGGGVALPVPLSRAAGAPGPAGCKRSGAPRGPQPVALKDGRPPPKPRQPSSTRTLPSADPPCPPAEQTPYAVIQPKADSALGATRLSRPFRQARQLRLAQLPKSAYRAAGHSPISERDGVPRPKLRRDPTYPAGPSADAAAASSGAAVRPCRRRRVPRSIHHDPSSAAAILTGSGGARAEALPIAAKNKKKKEAAFLRALLRRGGLLSARFETVMKRDALFHAGRPSVSARGS</sequence>
<keyword evidence="2" id="KW-1185">Reference proteome</keyword>
<protein>
    <submittedName>
        <fullName evidence="1">Uncharacterized protein</fullName>
    </submittedName>
</protein>
<reference evidence="1 2" key="1">
    <citation type="journal article" date="2020" name="Cell">
        <title>Large-Scale Comparative Analyses of Tick Genomes Elucidate Their Genetic Diversity and Vector Capacities.</title>
        <authorList>
            <consortium name="Tick Genome and Microbiome Consortium (TIGMIC)"/>
            <person name="Jia N."/>
            <person name="Wang J."/>
            <person name="Shi W."/>
            <person name="Du L."/>
            <person name="Sun Y."/>
            <person name="Zhan W."/>
            <person name="Jiang J.F."/>
            <person name="Wang Q."/>
            <person name="Zhang B."/>
            <person name="Ji P."/>
            <person name="Bell-Sakyi L."/>
            <person name="Cui X.M."/>
            <person name="Yuan T.T."/>
            <person name="Jiang B.G."/>
            <person name="Yang W.F."/>
            <person name="Lam T.T."/>
            <person name="Chang Q.C."/>
            <person name="Ding S.J."/>
            <person name="Wang X.J."/>
            <person name="Zhu J.G."/>
            <person name="Ruan X.D."/>
            <person name="Zhao L."/>
            <person name="Wei J.T."/>
            <person name="Ye R.Z."/>
            <person name="Que T.C."/>
            <person name="Du C.H."/>
            <person name="Zhou Y.H."/>
            <person name="Cheng J.X."/>
            <person name="Dai P.F."/>
            <person name="Guo W.B."/>
            <person name="Han X.H."/>
            <person name="Huang E.J."/>
            <person name="Li L.F."/>
            <person name="Wei W."/>
            <person name="Gao Y.C."/>
            <person name="Liu J.Z."/>
            <person name="Shao H.Z."/>
            <person name="Wang X."/>
            <person name="Wang C.C."/>
            <person name="Yang T.C."/>
            <person name="Huo Q.B."/>
            <person name="Li W."/>
            <person name="Chen H.Y."/>
            <person name="Chen S.E."/>
            <person name="Zhou L.G."/>
            <person name="Ni X.B."/>
            <person name="Tian J.H."/>
            <person name="Sheng Y."/>
            <person name="Liu T."/>
            <person name="Pan Y.S."/>
            <person name="Xia L.Y."/>
            <person name="Li J."/>
            <person name="Zhao F."/>
            <person name="Cao W.C."/>
        </authorList>
    </citation>
    <scope>NUCLEOTIDE SEQUENCE [LARGE SCALE GENOMIC DNA]</scope>
    <source>
        <strain evidence="1">Iper-2018</strain>
    </source>
</reference>
<feature type="non-terminal residue" evidence="1">
    <location>
        <position position="1"/>
    </location>
</feature>
<gene>
    <name evidence="1" type="ORF">HPB47_024041</name>
</gene>
<dbReference type="EMBL" id="JABSTQ010009452">
    <property type="protein sequence ID" value="KAG0429041.1"/>
    <property type="molecule type" value="Genomic_DNA"/>
</dbReference>
<proteinExistence type="predicted"/>
<comment type="caution">
    <text evidence="1">The sequence shown here is derived from an EMBL/GenBank/DDBJ whole genome shotgun (WGS) entry which is preliminary data.</text>
</comment>